<gene>
    <name evidence="2" type="ORF">ACFPZ3_47090</name>
</gene>
<evidence type="ECO:0000313" key="3">
    <source>
        <dbReference type="Proteomes" id="UP001596058"/>
    </source>
</evidence>
<feature type="region of interest" description="Disordered" evidence="1">
    <location>
        <begin position="1"/>
        <end position="20"/>
    </location>
</feature>
<accession>A0ABW1D086</accession>
<dbReference type="EMBL" id="JBHSPA010000064">
    <property type="protein sequence ID" value="MFC5831459.1"/>
    <property type="molecule type" value="Genomic_DNA"/>
</dbReference>
<comment type="caution">
    <text evidence="2">The sequence shown here is derived from an EMBL/GenBank/DDBJ whole genome shotgun (WGS) entry which is preliminary data.</text>
</comment>
<reference evidence="3" key="1">
    <citation type="journal article" date="2019" name="Int. J. Syst. Evol. Microbiol.">
        <title>The Global Catalogue of Microorganisms (GCM) 10K type strain sequencing project: providing services to taxonomists for standard genome sequencing and annotation.</title>
        <authorList>
            <consortium name="The Broad Institute Genomics Platform"/>
            <consortium name="The Broad Institute Genome Sequencing Center for Infectious Disease"/>
            <person name="Wu L."/>
            <person name="Ma J."/>
        </authorList>
    </citation>
    <scope>NUCLEOTIDE SEQUENCE [LARGE SCALE GENOMIC DNA]</scope>
    <source>
        <strain evidence="3">CCUG 53903</strain>
    </source>
</reference>
<sequence length="41" mass="4400">MGAGDRLEAASESGDVSLDEDRARLLRGEWTVPCRGQPVQA</sequence>
<dbReference type="Proteomes" id="UP001596058">
    <property type="component" value="Unassembled WGS sequence"/>
</dbReference>
<proteinExistence type="predicted"/>
<dbReference type="RefSeq" id="WP_379520931.1">
    <property type="nucleotide sequence ID" value="NZ_JBHSPA010000064.1"/>
</dbReference>
<keyword evidence="3" id="KW-1185">Reference proteome</keyword>
<evidence type="ECO:0000256" key="1">
    <source>
        <dbReference type="SAM" id="MobiDB-lite"/>
    </source>
</evidence>
<name>A0ABW1D086_9ACTN</name>
<evidence type="ECO:0000313" key="2">
    <source>
        <dbReference type="EMBL" id="MFC5831459.1"/>
    </source>
</evidence>
<protein>
    <submittedName>
        <fullName evidence="2">Uncharacterized protein</fullName>
    </submittedName>
</protein>
<organism evidence="2 3">
    <name type="scientific">Nonomuraea insulae</name>
    <dbReference type="NCBI Taxonomy" id="1616787"/>
    <lineage>
        <taxon>Bacteria</taxon>
        <taxon>Bacillati</taxon>
        <taxon>Actinomycetota</taxon>
        <taxon>Actinomycetes</taxon>
        <taxon>Streptosporangiales</taxon>
        <taxon>Streptosporangiaceae</taxon>
        <taxon>Nonomuraea</taxon>
    </lineage>
</organism>